<feature type="region of interest" description="Disordered" evidence="1">
    <location>
        <begin position="14"/>
        <end position="37"/>
    </location>
</feature>
<evidence type="ECO:0000313" key="2">
    <source>
        <dbReference type="EMBL" id="GAH56803.1"/>
    </source>
</evidence>
<dbReference type="AlphaFoldDB" id="X1IGV4"/>
<reference evidence="2" key="1">
    <citation type="journal article" date="2014" name="Front. Microbiol.">
        <title>High frequency of phylogenetically diverse reductive dehalogenase-homologous genes in deep subseafloor sedimentary metagenomes.</title>
        <authorList>
            <person name="Kawai M."/>
            <person name="Futagami T."/>
            <person name="Toyoda A."/>
            <person name="Takaki Y."/>
            <person name="Nishi S."/>
            <person name="Hori S."/>
            <person name="Arai W."/>
            <person name="Tsubouchi T."/>
            <person name="Morono Y."/>
            <person name="Uchiyama I."/>
            <person name="Ito T."/>
            <person name="Fujiyama A."/>
            <person name="Inagaki F."/>
            <person name="Takami H."/>
        </authorList>
    </citation>
    <scope>NUCLEOTIDE SEQUENCE</scope>
    <source>
        <strain evidence="2">Expedition CK06-06</strain>
    </source>
</reference>
<gene>
    <name evidence="2" type="ORF">S03H2_40459</name>
</gene>
<feature type="compositionally biased region" description="Basic and acidic residues" evidence="1">
    <location>
        <begin position="19"/>
        <end position="37"/>
    </location>
</feature>
<feature type="non-terminal residue" evidence="2">
    <location>
        <position position="219"/>
    </location>
</feature>
<sequence>MKLKGIYQMAVEKGMANDPRGKREVEKELKRSKKGYDKLSKDEKRDFDLEKLFHPYSDTRILYGNPDKEIKTLLVGIDIGEGELLLADRLRTQGKKIDVALSHHPQGRAYASFYEVISMQAQILSQYGIPINVVEDLLEPRIKEVERKVLPVNHMRAVDMARLLDIPFLCIHTPADNMVATYLKRVMDRKKPDTVEEVMETLKRIPEYKESFKNNAGPK</sequence>
<protein>
    <recommendedName>
        <fullName evidence="3">NGG1p interacting factor NIF3</fullName>
    </recommendedName>
</protein>
<organism evidence="2">
    <name type="scientific">marine sediment metagenome</name>
    <dbReference type="NCBI Taxonomy" id="412755"/>
    <lineage>
        <taxon>unclassified sequences</taxon>
        <taxon>metagenomes</taxon>
        <taxon>ecological metagenomes</taxon>
    </lineage>
</organism>
<evidence type="ECO:0000256" key="1">
    <source>
        <dbReference type="SAM" id="MobiDB-lite"/>
    </source>
</evidence>
<comment type="caution">
    <text evidence="2">The sequence shown here is derived from an EMBL/GenBank/DDBJ whole genome shotgun (WGS) entry which is preliminary data.</text>
</comment>
<accession>X1IGV4</accession>
<name>X1IGV4_9ZZZZ</name>
<evidence type="ECO:0008006" key="3">
    <source>
        <dbReference type="Google" id="ProtNLM"/>
    </source>
</evidence>
<dbReference type="EMBL" id="BARU01025085">
    <property type="protein sequence ID" value="GAH56803.1"/>
    <property type="molecule type" value="Genomic_DNA"/>
</dbReference>
<proteinExistence type="predicted"/>